<comment type="catalytic activity">
    <reaction evidence="1">
        <text>2 alpha,alpha'-trehalose 6-mycolate = alpha,alpha'-trehalose 6,6'-bismycolate + alpha,alpha-trehalose</text>
        <dbReference type="Rhea" id="RHEA:23472"/>
        <dbReference type="ChEBI" id="CHEBI:16551"/>
        <dbReference type="ChEBI" id="CHEBI:18195"/>
        <dbReference type="ChEBI" id="CHEBI:18234"/>
        <dbReference type="EC" id="2.3.1.122"/>
    </reaction>
</comment>
<dbReference type="GO" id="GO:0050348">
    <property type="term" value="F:trehalose O-mycolyltransferase activity"/>
    <property type="evidence" value="ECO:0007669"/>
    <property type="project" value="UniProtKB-EC"/>
</dbReference>
<dbReference type="AlphaFoldDB" id="G8WYP0"/>
<evidence type="ECO:0000256" key="1">
    <source>
        <dbReference type="ARBA" id="ARBA00000697"/>
    </source>
</evidence>
<evidence type="ECO:0000256" key="7">
    <source>
        <dbReference type="ARBA" id="ARBA00032572"/>
    </source>
</evidence>
<dbReference type="SUPFAM" id="SSF53474">
    <property type="entry name" value="alpha/beta-Hydrolases"/>
    <property type="match status" value="1"/>
</dbReference>
<dbReference type="PANTHER" id="PTHR48098">
    <property type="entry name" value="ENTEROCHELIN ESTERASE-RELATED"/>
    <property type="match status" value="1"/>
</dbReference>
<evidence type="ECO:0000256" key="2">
    <source>
        <dbReference type="ARBA" id="ARBA00005874"/>
    </source>
</evidence>
<dbReference type="EC" id="2.3.1.122" evidence="3"/>
<dbReference type="EMBL" id="CP003219">
    <property type="protein sequence ID" value="AEW92431.1"/>
    <property type="molecule type" value="Genomic_DNA"/>
</dbReference>
<evidence type="ECO:0000256" key="6">
    <source>
        <dbReference type="ARBA" id="ARBA00023315"/>
    </source>
</evidence>
<keyword evidence="11" id="KW-1185">Reference proteome</keyword>
<dbReference type="eggNOG" id="COG0627">
    <property type="taxonomic scope" value="Bacteria"/>
</dbReference>
<evidence type="ECO:0000313" key="11">
    <source>
        <dbReference type="Proteomes" id="UP000007842"/>
    </source>
</evidence>
<name>G8WYP0_STREN</name>
<dbReference type="InterPro" id="IPR050583">
    <property type="entry name" value="Mycobacterial_A85_antigen"/>
</dbReference>
<reference evidence="11" key="1">
    <citation type="submission" date="2011-12" db="EMBL/GenBank/DDBJ databases">
        <title>Complete genome sequence of Streptomyces cattleya strain DSM 46488.</title>
        <authorList>
            <person name="Ou H.-Y."/>
            <person name="Li P."/>
            <person name="Zhao C."/>
            <person name="O'Hagan D."/>
            <person name="Deng Z."/>
        </authorList>
    </citation>
    <scope>NUCLEOTIDE SEQUENCE [LARGE SCALE GENOMIC DNA]</scope>
    <source>
        <strain evidence="11">ATCC 35852 / DSM 46488 / JCM 4925 / NBRC 14057 / NRRL 8057</strain>
    </source>
</reference>
<gene>
    <name evidence="10" type="ordered locus">SCATT_00600</name>
</gene>
<dbReference type="HOGENOM" id="CLU_026624_1_0_11"/>
<dbReference type="RefSeq" id="WP_014627209.1">
    <property type="nucleotide sequence ID" value="NC_016111.1"/>
</dbReference>
<comment type="similarity">
    <text evidence="2">Belongs to the mycobacterial A85 antigen family.</text>
</comment>
<sequence length="333" mass="35115">MPSHRAHPSRRAALARLLAVAAGAAVARPPSAAAATPADATADDGARVVATTWLDARTADLVVDSPAVGARVPLRLLLPAGWAGRPERTWPVLHLLHGAHDDYTSWTRETGIAGFTADKDVITVMPSAGPTGIPSRWWDWGSADPPDYEAFAVDEVMQLLRRGYRANGVRVVAGVSTGGYGALALAARHPGAFAAAASYSGITYTTLVGVPEVVGAIVTRELLDPLSLWGDPVLLRSLWQEHDPYVRAPALRGTALYVSCGAGLVGGGLFDPSGQAMESALWPTALAFTQRLTDLGIPARTHLYPGGAHNWTYWQREFLASWPVLAAGLGLPS</sequence>
<keyword evidence="5 10" id="KW-0808">Transferase</keyword>
<dbReference type="InterPro" id="IPR000801">
    <property type="entry name" value="Esterase-like"/>
</dbReference>
<dbReference type="PROSITE" id="PS51318">
    <property type="entry name" value="TAT"/>
    <property type="match status" value="1"/>
</dbReference>
<dbReference type="PATRIC" id="fig|1003195.29.peg.58"/>
<dbReference type="Pfam" id="PF00756">
    <property type="entry name" value="Esterase"/>
    <property type="match status" value="1"/>
</dbReference>
<dbReference type="InterPro" id="IPR029058">
    <property type="entry name" value="AB_hydrolase_fold"/>
</dbReference>
<organism evidence="10 11">
    <name type="scientific">Streptantibioticus cattleyicolor (strain ATCC 35852 / DSM 46488 / JCM 4925 / NBRC 14057 / NRRL 8057)</name>
    <name type="common">Streptomyces cattleya</name>
    <dbReference type="NCBI Taxonomy" id="1003195"/>
    <lineage>
        <taxon>Bacteria</taxon>
        <taxon>Bacillati</taxon>
        <taxon>Actinomycetota</taxon>
        <taxon>Actinomycetes</taxon>
        <taxon>Kitasatosporales</taxon>
        <taxon>Streptomycetaceae</taxon>
        <taxon>Streptantibioticus</taxon>
    </lineage>
</organism>
<feature type="chain" id="PRO_5038476364" description="Acyl-CoA:diacylglycerol acyltransferase" evidence="9">
    <location>
        <begin position="28"/>
        <end position="333"/>
    </location>
</feature>
<feature type="signal peptide" evidence="9">
    <location>
        <begin position="1"/>
        <end position="27"/>
    </location>
</feature>
<dbReference type="OrthoDB" id="4527292at2"/>
<dbReference type="Proteomes" id="UP000007842">
    <property type="component" value="Chromosome"/>
</dbReference>
<dbReference type="Gene3D" id="3.40.50.1820">
    <property type="entry name" value="alpha/beta hydrolase"/>
    <property type="match status" value="1"/>
</dbReference>
<dbReference type="STRING" id="1003195.SCATT_00600"/>
<evidence type="ECO:0000313" key="10">
    <source>
        <dbReference type="EMBL" id="AEW92431.1"/>
    </source>
</evidence>
<dbReference type="KEGG" id="scy:SCATT_00600"/>
<dbReference type="InterPro" id="IPR006311">
    <property type="entry name" value="TAT_signal"/>
</dbReference>
<keyword evidence="9" id="KW-0732">Signal</keyword>
<dbReference type="PANTHER" id="PTHR48098:SF1">
    <property type="entry name" value="DIACYLGLYCEROL ACYLTRANSFERASE_MYCOLYLTRANSFERASE AG85A"/>
    <property type="match status" value="1"/>
</dbReference>
<evidence type="ECO:0000256" key="9">
    <source>
        <dbReference type="SAM" id="SignalP"/>
    </source>
</evidence>
<proteinExistence type="inferred from homology"/>
<evidence type="ECO:0000256" key="8">
    <source>
        <dbReference type="ARBA" id="ARBA00048109"/>
    </source>
</evidence>
<dbReference type="GO" id="GO:0004144">
    <property type="term" value="F:diacylglycerol O-acyltransferase activity"/>
    <property type="evidence" value="ECO:0007669"/>
    <property type="project" value="UniProtKB-EC"/>
</dbReference>
<evidence type="ECO:0000256" key="4">
    <source>
        <dbReference type="ARBA" id="ARBA00013244"/>
    </source>
</evidence>
<dbReference type="EC" id="2.3.1.20" evidence="4"/>
<evidence type="ECO:0000256" key="3">
    <source>
        <dbReference type="ARBA" id="ARBA00012820"/>
    </source>
</evidence>
<comment type="catalytic activity">
    <reaction evidence="8">
        <text>an acyl-CoA + a 1,2-diacyl-sn-glycerol = a triacyl-sn-glycerol + CoA</text>
        <dbReference type="Rhea" id="RHEA:10868"/>
        <dbReference type="ChEBI" id="CHEBI:17815"/>
        <dbReference type="ChEBI" id="CHEBI:57287"/>
        <dbReference type="ChEBI" id="CHEBI:58342"/>
        <dbReference type="ChEBI" id="CHEBI:64615"/>
        <dbReference type="EC" id="2.3.1.20"/>
    </reaction>
</comment>
<evidence type="ECO:0000256" key="5">
    <source>
        <dbReference type="ARBA" id="ARBA00022679"/>
    </source>
</evidence>
<keyword evidence="6" id="KW-0012">Acyltransferase</keyword>
<accession>G8WYP0</accession>
<protein>
    <recommendedName>
        <fullName evidence="7">Acyl-CoA:diacylglycerol acyltransferase</fullName>
        <ecNumber evidence="3">2.3.1.122</ecNumber>
        <ecNumber evidence="4">2.3.1.20</ecNumber>
    </recommendedName>
</protein>